<dbReference type="EMBL" id="CP090958">
    <property type="protein sequence ID" value="WGW12835.1"/>
    <property type="molecule type" value="Genomic_DNA"/>
</dbReference>
<organism evidence="1 2">
    <name type="scientific">Saxibacter everestensis</name>
    <dbReference type="NCBI Taxonomy" id="2909229"/>
    <lineage>
        <taxon>Bacteria</taxon>
        <taxon>Bacillati</taxon>
        <taxon>Actinomycetota</taxon>
        <taxon>Actinomycetes</taxon>
        <taxon>Micrococcales</taxon>
        <taxon>Brevibacteriaceae</taxon>
        <taxon>Saxibacter</taxon>
    </lineage>
</organism>
<dbReference type="InterPro" id="IPR010866">
    <property type="entry name" value="A-2_8-polyST"/>
</dbReference>
<reference evidence="1 2" key="1">
    <citation type="submission" date="2023-05" db="EMBL/GenBank/DDBJ databases">
        <title>Lithophilousrod everest ZFBP1038 complete genpme.</title>
        <authorList>
            <person name="Tian M."/>
        </authorList>
    </citation>
    <scope>NUCLEOTIDE SEQUENCE [LARGE SCALE GENOMIC DNA]</scope>
    <source>
        <strain evidence="1 2">ZFBP1038</strain>
    </source>
</reference>
<evidence type="ECO:0000313" key="2">
    <source>
        <dbReference type="Proteomes" id="UP001209083"/>
    </source>
</evidence>
<proteinExistence type="predicted"/>
<gene>
    <name evidence="1" type="ORF">LWF01_03405</name>
</gene>
<dbReference type="Pfam" id="PF07388">
    <property type="entry name" value="A-2_8-polyST"/>
    <property type="match status" value="1"/>
</dbReference>
<keyword evidence="2" id="KW-1185">Reference proteome</keyword>
<protein>
    <submittedName>
        <fullName evidence="1">Polysialyltransferase family glycosyltransferase</fullName>
    </submittedName>
</protein>
<dbReference type="RefSeq" id="WP_349639641.1">
    <property type="nucleotide sequence ID" value="NZ_CP090958.1"/>
</dbReference>
<sequence length="447" mass="48831">MIQLILASTLFQAVSVAAAIDEGLLGDADERVLLVANNSYAPELTDALHDVPGAEAVLNRYDRVVQLNETLAPQHPNDWSPRDADLSLLQRLLRTEWRLGNQPVELVLESIQVNPAIALARVFHDSLITIHSDGLMSFGPTRNPVPLSVEQRLEKLIYLELVPGLDPVLLRECRVDMVPLGPDPFRKAIGQITDALATELDRIGLPAPDGATALVVGQYLSSLGILTQDEESTLHVRMIESAVAAGSSRVVFKPHPGAPAASLEPLRAAASRLSVELSVVTLPMPAEVLMERLKPGRVVGCFSTALATARSIYGIEPIAVGTELLLERLAPYENSNRIPVTIVDALIARDKPVAGLQPLIEAVSYCMQPDNLHELQPRAEEYVSGAIGTADMRYFKRRRLQSLGLVTISRRRTLRAQLGAVRRRLIGRVPTTLARGKDIPRTRRTPQ</sequence>
<dbReference type="Proteomes" id="UP001209083">
    <property type="component" value="Chromosome"/>
</dbReference>
<evidence type="ECO:0000313" key="1">
    <source>
        <dbReference type="EMBL" id="WGW12835.1"/>
    </source>
</evidence>
<accession>A0ABY8QWT9</accession>
<name>A0ABY8QWT9_9MICO</name>